<dbReference type="Pfam" id="PF09481">
    <property type="entry name" value="CRISPR_Cse1"/>
    <property type="match status" value="1"/>
</dbReference>
<sequence length="539" mass="59008">MRDVPLPPSEPPSSAPPPRPSWDPRHKPCVPTVTLEGASAHHSLCALLAHADDQADLDCASSGEKVAVIEYLLAICFASGTCPSSDGEWRDWISGERSLAPAADWLRRQPDDAWDLFHPTEPLAQNSLLAEDLRESGTGTAQLVIEHAGDYNQHFDHHHLERDNPLPAAEAFRATLTQHVYAPYGRARMPGKRLGAKVTNLAVGRLAGRVRVVATGRTLGETLRLNLYPPDGPPGVLNTSWTMSGIKRRTFRETAAPRVPQSPADLHSALGRSVLLRPRQGPRGQLVVDRVLIGAGEILGLDPERHLQDAVYGQTTNGVRKPLWPSPTRALWQQAHALYSAVRDDETGLYARLRSLTRARTGPGAPYQLWAVGLLANKALPMAWTDGAYPYAPGMAAHLYRASRRGSDIAEYLAWSLKKAAIVAAETAFPAVRAADEAGQVARLDARWSFWPAAEAPFHELLDEVIDRGPEDDDPVSEPLIEYATGLMETARTQMLRRLDALPPSDRNHRARARAVRLFEDAVSGDRAPAELRGEIARD</sequence>
<proteinExistence type="predicted"/>
<organism evidence="2 3">
    <name type="scientific">Streptomyces tagetis</name>
    <dbReference type="NCBI Taxonomy" id="2820809"/>
    <lineage>
        <taxon>Bacteria</taxon>
        <taxon>Bacillati</taxon>
        <taxon>Actinomycetota</taxon>
        <taxon>Actinomycetes</taxon>
        <taxon>Kitasatosporales</taxon>
        <taxon>Streptomycetaceae</taxon>
        <taxon>Streptomyces</taxon>
    </lineage>
</organism>
<keyword evidence="3" id="KW-1185">Reference proteome</keyword>
<name>A0A940XGC0_9ACTN</name>
<dbReference type="EMBL" id="JAGPNL010000003">
    <property type="protein sequence ID" value="MBQ0827880.1"/>
    <property type="molecule type" value="Genomic_DNA"/>
</dbReference>
<comment type="caution">
    <text evidence="2">The sequence shown here is derived from an EMBL/GenBank/DDBJ whole genome shotgun (WGS) entry which is preliminary data.</text>
</comment>
<reference evidence="2" key="1">
    <citation type="submission" date="2021-04" db="EMBL/GenBank/DDBJ databases">
        <title>Genome seq and assembly of Streptomyces sp. RG38.</title>
        <authorList>
            <person name="Chhetri G."/>
        </authorList>
    </citation>
    <scope>NUCLEOTIDE SEQUENCE</scope>
    <source>
        <strain evidence="2">RG38</strain>
    </source>
</reference>
<evidence type="ECO:0000256" key="1">
    <source>
        <dbReference type="SAM" id="MobiDB-lite"/>
    </source>
</evidence>
<protein>
    <submittedName>
        <fullName evidence="2">Type I-E CRISPR-associated protein Cse1/CasA</fullName>
    </submittedName>
</protein>
<feature type="region of interest" description="Disordered" evidence="1">
    <location>
        <begin position="1"/>
        <end position="28"/>
    </location>
</feature>
<evidence type="ECO:0000313" key="2">
    <source>
        <dbReference type="EMBL" id="MBQ0827880.1"/>
    </source>
</evidence>
<dbReference type="InterPro" id="IPR013381">
    <property type="entry name" value="CRISPR-assoc_prot_Cse1"/>
</dbReference>
<gene>
    <name evidence="2" type="ORF">J5Y05_15390</name>
</gene>
<evidence type="ECO:0000313" key="3">
    <source>
        <dbReference type="Proteomes" id="UP000677875"/>
    </source>
</evidence>
<dbReference type="RefSeq" id="WP_210872613.1">
    <property type="nucleotide sequence ID" value="NZ_JAGPNL010000003.1"/>
</dbReference>
<dbReference type="AlphaFoldDB" id="A0A940XGC0"/>
<feature type="compositionally biased region" description="Pro residues" evidence="1">
    <location>
        <begin position="1"/>
        <end position="21"/>
    </location>
</feature>
<dbReference type="Proteomes" id="UP000677875">
    <property type="component" value="Unassembled WGS sequence"/>
</dbReference>
<accession>A0A940XGC0</accession>